<evidence type="ECO:0000256" key="5">
    <source>
        <dbReference type="SAM" id="MobiDB-lite"/>
    </source>
</evidence>
<keyword evidence="3" id="KW-0221">Differentiation</keyword>
<dbReference type="GO" id="GO:0030154">
    <property type="term" value="P:cell differentiation"/>
    <property type="evidence" value="ECO:0007669"/>
    <property type="project" value="UniProtKB-KW"/>
</dbReference>
<gene>
    <name evidence="7" type="ORF">K2173_003884</name>
</gene>
<organism evidence="7 8">
    <name type="scientific">Erythroxylum novogranatense</name>
    <dbReference type="NCBI Taxonomy" id="1862640"/>
    <lineage>
        <taxon>Eukaryota</taxon>
        <taxon>Viridiplantae</taxon>
        <taxon>Streptophyta</taxon>
        <taxon>Embryophyta</taxon>
        <taxon>Tracheophyta</taxon>
        <taxon>Spermatophyta</taxon>
        <taxon>Magnoliopsida</taxon>
        <taxon>eudicotyledons</taxon>
        <taxon>Gunneridae</taxon>
        <taxon>Pentapetalae</taxon>
        <taxon>rosids</taxon>
        <taxon>fabids</taxon>
        <taxon>Malpighiales</taxon>
        <taxon>Erythroxylaceae</taxon>
        <taxon>Erythroxylum</taxon>
    </lineage>
</organism>
<reference evidence="7 8" key="1">
    <citation type="submission" date="2021-09" db="EMBL/GenBank/DDBJ databases">
        <title>Genomic insights and catalytic innovation underlie evolution of tropane alkaloids biosynthesis.</title>
        <authorList>
            <person name="Wang Y.-J."/>
            <person name="Tian T."/>
            <person name="Huang J.-P."/>
            <person name="Huang S.-X."/>
        </authorList>
    </citation>
    <scope>NUCLEOTIDE SEQUENCE [LARGE SCALE GENOMIC DNA]</scope>
    <source>
        <strain evidence="7">KIB-2018</strain>
        <tissue evidence="7">Leaf</tissue>
    </source>
</reference>
<dbReference type="Proteomes" id="UP001159364">
    <property type="component" value="Linkage Group LG10"/>
</dbReference>
<name>A0AAV8SJ52_9ROSI</name>
<evidence type="ECO:0000256" key="4">
    <source>
        <dbReference type="ARBA" id="ARBA00023278"/>
    </source>
</evidence>
<dbReference type="PANTHER" id="PTHR34359:SF28">
    <property type="entry name" value="CLAVATA3_ESR (CLE)-RELATED PROTEIN 12"/>
    <property type="match status" value="1"/>
</dbReference>
<dbReference type="PANTHER" id="PTHR34359">
    <property type="entry name" value="CLAVATA3/ESR (CLE)-RELATED PROTEIN 10"/>
    <property type="match status" value="1"/>
</dbReference>
<feature type="compositionally biased region" description="Basic and acidic residues" evidence="5">
    <location>
        <begin position="73"/>
        <end position="92"/>
    </location>
</feature>
<evidence type="ECO:0000256" key="3">
    <source>
        <dbReference type="ARBA" id="ARBA00022782"/>
    </source>
</evidence>
<feature type="chain" id="PRO_5043496684" evidence="6">
    <location>
        <begin position="29"/>
        <end position="102"/>
    </location>
</feature>
<comment type="similarity">
    <text evidence="1">Belongs to the CLV3/ESR signal peptide family.</text>
</comment>
<sequence>MSTIILWLSLCVILVQFWRCNFFSSVNAIHNNSVSISNEPFSNRKMLATKFDFTPFLKSHYQHHHHHSRHLPLHREPAGSDIDQRYGADKRLVPSGPNPLHH</sequence>
<protein>
    <submittedName>
        <fullName evidence="7">Uncharacterized protein</fullName>
    </submittedName>
</protein>
<feature type="region of interest" description="Disordered" evidence="5">
    <location>
        <begin position="64"/>
        <end position="102"/>
    </location>
</feature>
<evidence type="ECO:0000256" key="1">
    <source>
        <dbReference type="ARBA" id="ARBA00005416"/>
    </source>
</evidence>
<comment type="caution">
    <text evidence="7">The sequence shown here is derived from an EMBL/GenBank/DDBJ whole genome shotgun (WGS) entry which is preliminary data.</text>
</comment>
<keyword evidence="8" id="KW-1185">Reference proteome</keyword>
<keyword evidence="4" id="KW-0379">Hydroxylation</keyword>
<feature type="signal peptide" evidence="6">
    <location>
        <begin position="1"/>
        <end position="28"/>
    </location>
</feature>
<keyword evidence="6" id="KW-0732">Signal</keyword>
<proteinExistence type="inferred from homology"/>
<dbReference type="AlphaFoldDB" id="A0AAV8SJ52"/>
<keyword evidence="2" id="KW-0217">Developmental protein</keyword>
<accession>A0AAV8SJ52</accession>
<dbReference type="InterPro" id="IPR039618">
    <property type="entry name" value="CLE9-13"/>
</dbReference>
<evidence type="ECO:0000313" key="7">
    <source>
        <dbReference type="EMBL" id="KAJ8752248.1"/>
    </source>
</evidence>
<dbReference type="EMBL" id="JAIWQS010000010">
    <property type="protein sequence ID" value="KAJ8752248.1"/>
    <property type="molecule type" value="Genomic_DNA"/>
</dbReference>
<evidence type="ECO:0000256" key="6">
    <source>
        <dbReference type="SAM" id="SignalP"/>
    </source>
</evidence>
<evidence type="ECO:0000256" key="2">
    <source>
        <dbReference type="ARBA" id="ARBA00022473"/>
    </source>
</evidence>
<evidence type="ECO:0000313" key="8">
    <source>
        <dbReference type="Proteomes" id="UP001159364"/>
    </source>
</evidence>